<name>K0T8B5_THAOC</name>
<dbReference type="EMBL" id="AGNL01003181">
    <property type="protein sequence ID" value="EJK75028.1"/>
    <property type="molecule type" value="Genomic_DNA"/>
</dbReference>
<dbReference type="SUPFAM" id="SSF53383">
    <property type="entry name" value="PLP-dependent transferases"/>
    <property type="match status" value="1"/>
</dbReference>
<proteinExistence type="predicted"/>
<dbReference type="InterPro" id="IPR000192">
    <property type="entry name" value="Aminotrans_V_dom"/>
</dbReference>
<feature type="compositionally biased region" description="Basic and acidic residues" evidence="1">
    <location>
        <begin position="826"/>
        <end position="838"/>
    </location>
</feature>
<dbReference type="Gene3D" id="3.90.1150.10">
    <property type="entry name" value="Aspartate Aminotransferase, domain 1"/>
    <property type="match status" value="1"/>
</dbReference>
<comment type="caution">
    <text evidence="3">The sequence shown here is derived from an EMBL/GenBank/DDBJ whole genome shotgun (WGS) entry which is preliminary data.</text>
</comment>
<feature type="compositionally biased region" description="Basic and acidic residues" evidence="1">
    <location>
        <begin position="439"/>
        <end position="448"/>
    </location>
</feature>
<feature type="domain" description="Aminotransferase class V" evidence="2">
    <location>
        <begin position="568"/>
        <end position="729"/>
    </location>
</feature>
<evidence type="ECO:0000259" key="2">
    <source>
        <dbReference type="Pfam" id="PF00266"/>
    </source>
</evidence>
<dbReference type="OMA" id="VHITNCC"/>
<feature type="compositionally biased region" description="Low complexity" evidence="1">
    <location>
        <begin position="847"/>
        <end position="869"/>
    </location>
</feature>
<dbReference type="PANTHER" id="PTHR43586:SF21">
    <property type="entry name" value="PYRIDOXAL PHOSPHATE (PLP)-DEPENDENT ASPARTATE AMINOTRANSFERASE SUPERFAMILY"/>
    <property type="match status" value="1"/>
</dbReference>
<feature type="compositionally biased region" description="Low complexity" evidence="1">
    <location>
        <begin position="449"/>
        <end position="459"/>
    </location>
</feature>
<reference evidence="3 4" key="1">
    <citation type="journal article" date="2012" name="Genome Biol.">
        <title>Genome and low-iron response of an oceanic diatom adapted to chronic iron limitation.</title>
        <authorList>
            <person name="Lommer M."/>
            <person name="Specht M."/>
            <person name="Roy A.S."/>
            <person name="Kraemer L."/>
            <person name="Andreson R."/>
            <person name="Gutowska M.A."/>
            <person name="Wolf J."/>
            <person name="Bergner S.V."/>
            <person name="Schilhabel M.B."/>
            <person name="Klostermeier U.C."/>
            <person name="Beiko R.G."/>
            <person name="Rosenstiel P."/>
            <person name="Hippler M."/>
            <person name="Laroche J."/>
        </authorList>
    </citation>
    <scope>NUCLEOTIDE SEQUENCE [LARGE SCALE GENOMIC DNA]</scope>
    <source>
        <strain evidence="3 4">CCMP1005</strain>
    </source>
</reference>
<dbReference type="InterPro" id="IPR015421">
    <property type="entry name" value="PyrdxlP-dep_Trfase_major"/>
</dbReference>
<dbReference type="Gene3D" id="3.30.470.20">
    <property type="entry name" value="ATP-grasp fold, B domain"/>
    <property type="match status" value="1"/>
</dbReference>
<dbReference type="Proteomes" id="UP000266841">
    <property type="component" value="Unassembled WGS sequence"/>
</dbReference>
<dbReference type="AlphaFoldDB" id="K0T8B5"/>
<evidence type="ECO:0000313" key="3">
    <source>
        <dbReference type="EMBL" id="EJK75028.1"/>
    </source>
</evidence>
<dbReference type="InterPro" id="IPR015422">
    <property type="entry name" value="PyrdxlP-dep_Trfase_small"/>
</dbReference>
<accession>K0T8B5</accession>
<dbReference type="eggNOG" id="KOG1549">
    <property type="taxonomic scope" value="Eukaryota"/>
</dbReference>
<dbReference type="Pfam" id="PF00266">
    <property type="entry name" value="Aminotran_5"/>
    <property type="match status" value="1"/>
</dbReference>
<feature type="region of interest" description="Disordered" evidence="1">
    <location>
        <begin position="814"/>
        <end position="897"/>
    </location>
</feature>
<gene>
    <name evidence="3" type="ORF">THAOC_03262</name>
</gene>
<dbReference type="InterPro" id="IPR015424">
    <property type="entry name" value="PyrdxlP-dep_Trfase"/>
</dbReference>
<dbReference type="OrthoDB" id="420046at2759"/>
<feature type="compositionally biased region" description="Polar residues" evidence="1">
    <location>
        <begin position="230"/>
        <end position="240"/>
    </location>
</feature>
<feature type="region of interest" description="Disordered" evidence="1">
    <location>
        <begin position="169"/>
        <end position="261"/>
    </location>
</feature>
<evidence type="ECO:0000256" key="1">
    <source>
        <dbReference type="SAM" id="MobiDB-lite"/>
    </source>
</evidence>
<keyword evidence="4" id="KW-1185">Reference proteome</keyword>
<organism evidence="3 4">
    <name type="scientific">Thalassiosira oceanica</name>
    <name type="common">Marine diatom</name>
    <dbReference type="NCBI Taxonomy" id="159749"/>
    <lineage>
        <taxon>Eukaryota</taxon>
        <taxon>Sar</taxon>
        <taxon>Stramenopiles</taxon>
        <taxon>Ochrophyta</taxon>
        <taxon>Bacillariophyta</taxon>
        <taxon>Coscinodiscophyceae</taxon>
        <taxon>Thalassiosirophycidae</taxon>
        <taxon>Thalassiosirales</taxon>
        <taxon>Thalassiosiraceae</taxon>
        <taxon>Thalassiosira</taxon>
    </lineage>
</organism>
<protein>
    <recommendedName>
        <fullName evidence="2">Aminotransferase class V domain-containing protein</fullName>
    </recommendedName>
</protein>
<evidence type="ECO:0000313" key="4">
    <source>
        <dbReference type="Proteomes" id="UP000266841"/>
    </source>
</evidence>
<dbReference type="PANTHER" id="PTHR43586">
    <property type="entry name" value="CYSTEINE DESULFURASE"/>
    <property type="match status" value="1"/>
</dbReference>
<dbReference type="Gene3D" id="3.40.640.10">
    <property type="entry name" value="Type I PLP-dependent aspartate aminotransferase-like (Major domain)"/>
    <property type="match status" value="1"/>
</dbReference>
<feature type="compositionally biased region" description="Low complexity" evidence="1">
    <location>
        <begin position="171"/>
        <end position="183"/>
    </location>
</feature>
<sequence>MTDDPAASARAGERRGYVVTGSAAHSRVGRLFRRLLLDGRGDGDGLLDGDVPGWTDLSPRASGCRAGDVEGSGEADGARVAFLWENAPRSSTRAIRDGVDVYSHLPNGALLDDKWALARLLGRPGGKGEGKEEGPRNDDDGDLAVLESHCFRGGGFTAFAEKAGLLGIPDQGEQQGQQGSQNSSRREEKGTGGGTDSRTSCAPRRTCRRPPRLPACGSSRTPRPTAPAASGSSTGPTPRASSRGGRRPCTRPTGGGGGRGGFDDSVHITNCCANSHDPERFAGEICADLLATKSSRRANAEGDDLPLGEYFPSIAASLAALAERIAPFVRGGENNKGFEYLGLDYVLSSVPDGKGRRRPAAYLLEVNAPPSQDTATGLDRAEALHDEVISDLLRLWVLPNLGIIDRQGGGQRVDVRVRAPAGRLRRRSRRDASRAVQGGHHEQDEVGRVRAAPPARVRPVGGGRRGGGKACRRRRVRPMAQFPYFRNHPREIFFESGGGAQVPRAVADAVSSSLLRRDRSTLGAACRRSARRALSSSLLGGDEGREEDEDGGRLAILGPNATSLLGRLAEKVRRAGLVGEGDEVVVSSENHAANVAPWLELAAECRARVRWWRLSDRAIGVGSDTFGDSTVLSDLINDRTKVVAVSHCSNVLGLVRDVGSVSDLVRERAPPDCQVVVDGVAAAPHVLSAPRGPDWYAVSLHKMAGPHLGCLLGRRGAALRLDRDAEGTAAAAVDDEVIYGRWERGTASHEACAGAAALGDYLASIARWRPGGDDDGDDGGGDVLGRAREAVRRAEDELTAALLGRLRGSSPLVRVVEAPPGGMRVGRGEDGGADDAGRDAGGGGGCPSSASSTPPSRPGGSSSTAASPGWRAGRLGSSRPTRCGRTWGSTPGRGRRG</sequence>
<feature type="region of interest" description="Disordered" evidence="1">
    <location>
        <begin position="424"/>
        <end position="473"/>
    </location>
</feature>